<dbReference type="EMBL" id="CP015105">
    <property type="protein sequence ID" value="ASJ12397.1"/>
    <property type="molecule type" value="Genomic_DNA"/>
</dbReference>
<organism evidence="1 2">
    <name type="scientific">Thermococcus thioreducens</name>
    <dbReference type="NCBI Taxonomy" id="277988"/>
    <lineage>
        <taxon>Archaea</taxon>
        <taxon>Methanobacteriati</taxon>
        <taxon>Methanobacteriota</taxon>
        <taxon>Thermococci</taxon>
        <taxon>Thermococcales</taxon>
        <taxon>Thermococcaceae</taxon>
        <taxon>Thermococcus</taxon>
    </lineage>
</organism>
<dbReference type="KEGG" id="ttd:A3L14_05600"/>
<evidence type="ECO:0000313" key="1">
    <source>
        <dbReference type="EMBL" id="ASJ12397.1"/>
    </source>
</evidence>
<protein>
    <submittedName>
        <fullName evidence="1">Uncharacterized protein</fullName>
    </submittedName>
</protein>
<gene>
    <name evidence="1" type="ORF">A3L14_05600</name>
</gene>
<sequence length="254" mass="29573">MEECIQGRSVYRNFDKFQRRVSERSTALANLLRRKVKEDVMDFVKELNAKANSTERAHDLEAYLRVLEFTKKSTPENMRKGLMGDELPKVLYETLESWGMNKRRASLKEYDDFKKELQSAVSLIDGSLLESSIEVFKDVNSPTVMNVLRFYGSLKVTRTKTKLVGNSKLMHFLFPNLIVPIDRTYTIRALGIPDFWLEIEKCAFLTIHRWAGEFVEENREFLQKLIEADTGSGWNQTIPKVVDNLIIYYVKTQL</sequence>
<dbReference type="OrthoDB" id="385724at2157"/>
<name>A0A2Z2MUP6_9EURY</name>
<proteinExistence type="predicted"/>
<accession>A0A2Z2MUP6</accession>
<reference evidence="1 2" key="1">
    <citation type="submission" date="2016-04" db="EMBL/GenBank/DDBJ databases">
        <title>Complete genome sequence of Thermococcus thioreducens type strain OGL-20P.</title>
        <authorList>
            <person name="Oger P.M."/>
        </authorList>
    </citation>
    <scope>NUCLEOTIDE SEQUENCE [LARGE SCALE GENOMIC DNA]</scope>
    <source>
        <strain evidence="1 2">OGL-20P</strain>
    </source>
</reference>
<dbReference type="RefSeq" id="WP_055428784.1">
    <property type="nucleotide sequence ID" value="NZ_CP015105.1"/>
</dbReference>
<evidence type="ECO:0000313" key="2">
    <source>
        <dbReference type="Proteomes" id="UP000250136"/>
    </source>
</evidence>
<keyword evidence="2" id="KW-1185">Reference proteome</keyword>
<dbReference type="AlphaFoldDB" id="A0A2Z2MUP6"/>
<dbReference type="GeneID" id="33333878"/>
<dbReference type="Proteomes" id="UP000250136">
    <property type="component" value="Chromosome"/>
</dbReference>